<feature type="compositionally biased region" description="Polar residues" evidence="1">
    <location>
        <begin position="972"/>
        <end position="992"/>
    </location>
</feature>
<sequence length="1230" mass="132437">MFLQSLFGNRGAKPRKPDKPDENLTRLPSFTTITLLLFLFATLYLVYQRHETTIHEQSAPPQLTSPPPLISTAALAVLSLSTTDLRQGFTLVPAFESEVYSYTLAQVLGARTSAVAVGFVTRGPHAVVTVRVKQGSRTVYARRSGSRTLLSSGTEYDVPIAYGNSTVIVQAESQDHSHEESYRILVSRQEPGEHAQLQALEVSAGTLEPKFSPAQSTYTLLMEGDTRNIALTPVLLVEKARTQVRVNGARVAHNASVEVTLDYMWMLNFTRPENRIEVEVRAEWGLARKVYTIVALYNSPNLPNPSPPGSPPLLHHLPPPPPPLPALPQPRSYLAVLTCHSQDLRKNWDLDPAFQPDVLQYNIHVDFRDHFVAMSYVTQGPDATVEFHLDLPEDRPVPLSRHLLESDTTEGIGPLREGTNRIRIEVTSQDGASRTVYQVLVTRTEDGSMVALQRLHVSNGTLVPPFEPRLKEYTLVLDDGTDPDFVTVTPHLFPAAIARGVTIEVGHRHDTVVTGTASLPQPLSGMRGSVNLSLPIILWGPHRLVHRIYHVTAVHTPPPPPPPPSPSPPANTTPPPLPPSPRPSRPPSPPPPPIPPYVPKVPDQPGTPFVLYPPWPPEGELWRPEKEKPGKAQLMWQNLDAIDEVRASMTRTQLFELEVHTANGVLQLEMLPAFHPEHTVYNVSVPYSVDDVTFMARSKHKDVVVRVNEWEARSGLDTKPFPLDMGRNNPFRLVITQPATDVAELSVLGVSGSMGVGRLTPRFNPRIFAYTVEVHFDVKEVNVAFLTRAPGASVDVRLHVASRFAHPAHATSHPAVSSSSGSGDAEDAPSPHSKEPEGGGSAAHGADDIDAQADTETAEGSTSRRPSREPTSRRAGSSNIGRRNGADREGVKKRDGNGSQGSAKTTTGSGGASIAAEHSNPGGGAKGETSTAGVGARGSGGGSSNGGVGKGRTRVSSGRQGSLPAKPGAAPSKSTAAALSSRANQARSQGSRAQAPPVASSRLGQPPGNAKVSENAVSGSGGGGGGEVSAGSQKLPAATTTAMRAQARRHRGDSSQGVGEGRGSGLQGEGPVRRLLMDGSEDFPLVGLTEMDAMLRRERRQQLRHLNISVGEMLFASDTFKYDVDVPYGTGSVRLQPLLWASSAANSTVTVGWDEVGDRQWSPPQEIGEYPEEWRPGALHRILAGAMPRLRVWPVAWPGHGFPAAREFCALANAYQAVMTHTRLHSFLIA</sequence>
<feature type="compositionally biased region" description="Basic and acidic residues" evidence="1">
    <location>
        <begin position="15"/>
        <end position="24"/>
    </location>
</feature>
<feature type="compositionally biased region" description="Gly residues" evidence="1">
    <location>
        <begin position="1058"/>
        <end position="1068"/>
    </location>
</feature>
<keyword evidence="4" id="KW-1185">Reference proteome</keyword>
<dbReference type="AlphaFoldDB" id="A0AAE0L0N1"/>
<feature type="compositionally biased region" description="Basic and acidic residues" evidence="1">
    <location>
        <begin position="884"/>
        <end position="896"/>
    </location>
</feature>
<dbReference type="Proteomes" id="UP001190700">
    <property type="component" value="Unassembled WGS sequence"/>
</dbReference>
<dbReference type="InterPro" id="IPR025883">
    <property type="entry name" value="Cadherin-like_domain"/>
</dbReference>
<reference evidence="3 4" key="1">
    <citation type="journal article" date="2015" name="Genome Biol. Evol.">
        <title>Comparative Genomics of a Bacterivorous Green Alga Reveals Evolutionary Causalities and Consequences of Phago-Mixotrophic Mode of Nutrition.</title>
        <authorList>
            <person name="Burns J.A."/>
            <person name="Paasch A."/>
            <person name="Narechania A."/>
            <person name="Kim E."/>
        </authorList>
    </citation>
    <scope>NUCLEOTIDE SEQUENCE [LARGE SCALE GENOMIC DNA]</scope>
    <source>
        <strain evidence="3 4">PLY_AMNH</strain>
    </source>
</reference>
<evidence type="ECO:0000313" key="3">
    <source>
        <dbReference type="EMBL" id="KAK3267557.1"/>
    </source>
</evidence>
<evidence type="ECO:0000313" key="4">
    <source>
        <dbReference type="Proteomes" id="UP001190700"/>
    </source>
</evidence>
<comment type="caution">
    <text evidence="3">The sequence shown here is derived from an EMBL/GenBank/DDBJ whole genome shotgun (WGS) entry which is preliminary data.</text>
</comment>
<feature type="compositionally biased region" description="Low complexity" evidence="1">
    <location>
        <begin position="807"/>
        <end position="823"/>
    </location>
</feature>
<dbReference type="PANTHER" id="PTHR48125:SF12">
    <property type="entry name" value="AT HOOK TRANSCRIPTION FACTOR FAMILY-RELATED"/>
    <property type="match status" value="1"/>
</dbReference>
<feature type="domain" description="Cadherin-like beta-sandwich-like" evidence="2">
    <location>
        <begin position="669"/>
        <end position="740"/>
    </location>
</feature>
<feature type="compositionally biased region" description="Low complexity" evidence="1">
    <location>
        <begin position="900"/>
        <end position="916"/>
    </location>
</feature>
<feature type="compositionally biased region" description="Low complexity" evidence="1">
    <location>
        <begin position="1029"/>
        <end position="1045"/>
    </location>
</feature>
<feature type="compositionally biased region" description="Gly residues" evidence="1">
    <location>
        <begin position="935"/>
        <end position="950"/>
    </location>
</feature>
<feature type="compositionally biased region" description="Acidic residues" evidence="1">
    <location>
        <begin position="848"/>
        <end position="857"/>
    </location>
</feature>
<feature type="compositionally biased region" description="Gly residues" evidence="1">
    <location>
        <begin position="1019"/>
        <end position="1028"/>
    </location>
</feature>
<evidence type="ECO:0000256" key="1">
    <source>
        <dbReference type="SAM" id="MobiDB-lite"/>
    </source>
</evidence>
<dbReference type="EMBL" id="LGRX02012342">
    <property type="protein sequence ID" value="KAK3267557.1"/>
    <property type="molecule type" value="Genomic_DNA"/>
</dbReference>
<feature type="region of interest" description="Disordered" evidence="1">
    <location>
        <begin position="556"/>
        <end position="600"/>
    </location>
</feature>
<dbReference type="PANTHER" id="PTHR48125">
    <property type="entry name" value="LP07818P1"/>
    <property type="match status" value="1"/>
</dbReference>
<feature type="domain" description="Cadherin-like beta-sandwich-like" evidence="2">
    <location>
        <begin position="350"/>
        <end position="443"/>
    </location>
</feature>
<feature type="domain" description="Cadherin-like beta-sandwich-like" evidence="2">
    <location>
        <begin position="90"/>
        <end position="189"/>
    </location>
</feature>
<feature type="region of interest" description="Disordered" evidence="1">
    <location>
        <begin position="807"/>
        <end position="1072"/>
    </location>
</feature>
<feature type="region of interest" description="Disordered" evidence="1">
    <location>
        <begin position="1"/>
        <end position="24"/>
    </location>
</feature>
<dbReference type="Pfam" id="PF12733">
    <property type="entry name" value="Cadherin-like"/>
    <property type="match status" value="4"/>
</dbReference>
<protein>
    <recommendedName>
        <fullName evidence="2">Cadherin-like beta-sandwich-like domain-containing protein</fullName>
    </recommendedName>
</protein>
<evidence type="ECO:0000259" key="2">
    <source>
        <dbReference type="Pfam" id="PF12733"/>
    </source>
</evidence>
<organism evidence="3 4">
    <name type="scientific">Cymbomonas tetramitiformis</name>
    <dbReference type="NCBI Taxonomy" id="36881"/>
    <lineage>
        <taxon>Eukaryota</taxon>
        <taxon>Viridiplantae</taxon>
        <taxon>Chlorophyta</taxon>
        <taxon>Pyramimonadophyceae</taxon>
        <taxon>Pyramimonadales</taxon>
        <taxon>Pyramimonadaceae</taxon>
        <taxon>Cymbomonas</taxon>
    </lineage>
</organism>
<proteinExistence type="predicted"/>
<feature type="compositionally biased region" description="Pro residues" evidence="1">
    <location>
        <begin position="556"/>
        <end position="599"/>
    </location>
</feature>
<gene>
    <name evidence="3" type="ORF">CYMTET_23896</name>
</gene>
<name>A0AAE0L0N1_9CHLO</name>
<feature type="domain" description="Cadherin-like beta-sandwich-like" evidence="2">
    <location>
        <begin position="199"/>
        <end position="294"/>
    </location>
</feature>
<accession>A0AAE0L0N1</accession>